<evidence type="ECO:0000313" key="1">
    <source>
        <dbReference type="EMBL" id="GIY32345.1"/>
    </source>
</evidence>
<dbReference type="Proteomes" id="UP001054945">
    <property type="component" value="Unassembled WGS sequence"/>
</dbReference>
<accession>A0AAV4SIM5</accession>
<evidence type="ECO:0000313" key="2">
    <source>
        <dbReference type="Proteomes" id="UP001054945"/>
    </source>
</evidence>
<dbReference type="AlphaFoldDB" id="A0AAV4SIM5"/>
<organism evidence="1 2">
    <name type="scientific">Caerostris extrusa</name>
    <name type="common">Bark spider</name>
    <name type="synonym">Caerostris bankana</name>
    <dbReference type="NCBI Taxonomy" id="172846"/>
    <lineage>
        <taxon>Eukaryota</taxon>
        <taxon>Metazoa</taxon>
        <taxon>Ecdysozoa</taxon>
        <taxon>Arthropoda</taxon>
        <taxon>Chelicerata</taxon>
        <taxon>Arachnida</taxon>
        <taxon>Araneae</taxon>
        <taxon>Araneomorphae</taxon>
        <taxon>Entelegynae</taxon>
        <taxon>Araneoidea</taxon>
        <taxon>Araneidae</taxon>
        <taxon>Caerostris</taxon>
    </lineage>
</organism>
<proteinExistence type="predicted"/>
<name>A0AAV4SIM5_CAEEX</name>
<reference evidence="1 2" key="1">
    <citation type="submission" date="2021-06" db="EMBL/GenBank/DDBJ databases">
        <title>Caerostris extrusa draft genome.</title>
        <authorList>
            <person name="Kono N."/>
            <person name="Arakawa K."/>
        </authorList>
    </citation>
    <scope>NUCLEOTIDE SEQUENCE [LARGE SCALE GENOMIC DNA]</scope>
</reference>
<keyword evidence="2" id="KW-1185">Reference proteome</keyword>
<comment type="caution">
    <text evidence="1">The sequence shown here is derived from an EMBL/GenBank/DDBJ whole genome shotgun (WGS) entry which is preliminary data.</text>
</comment>
<sequence length="188" mass="20292">MGIGDERRHVKFVYETNSGAIKQIGCKQSYEIYVFPSNTPKNLRPLKAVLKGVPTEYTEEEILAALDQAGLKIDKVTTKSSCRSCAKGIYSKKVTQGVSFCQLVQGAPPTPSPVSATENQQNHPVTNNNNVNNCNSNDATKAIFVLNELVNIFNSMGGLENMYAALSSATNPLAKLASVLSVLKPIIT</sequence>
<gene>
    <name evidence="1" type="ORF">CEXT_612611</name>
</gene>
<dbReference type="EMBL" id="BPLR01009495">
    <property type="protein sequence ID" value="GIY32345.1"/>
    <property type="molecule type" value="Genomic_DNA"/>
</dbReference>
<protein>
    <submittedName>
        <fullName evidence="1">Uncharacterized protein</fullName>
    </submittedName>
</protein>